<feature type="chain" id="PRO_5033033310" evidence="5">
    <location>
        <begin position="21"/>
        <end position="239"/>
    </location>
</feature>
<accession>A0A812TD43</accession>
<feature type="region of interest" description="Disordered" evidence="4">
    <location>
        <begin position="82"/>
        <end position="109"/>
    </location>
</feature>
<evidence type="ECO:0000256" key="3">
    <source>
        <dbReference type="PROSITE-ProRule" id="PRU00023"/>
    </source>
</evidence>
<dbReference type="SUPFAM" id="SSF48403">
    <property type="entry name" value="Ankyrin repeat"/>
    <property type="match status" value="1"/>
</dbReference>
<evidence type="ECO:0000256" key="1">
    <source>
        <dbReference type="ARBA" id="ARBA00022737"/>
    </source>
</evidence>
<dbReference type="Pfam" id="PF12796">
    <property type="entry name" value="Ank_2"/>
    <property type="match status" value="1"/>
</dbReference>
<feature type="repeat" description="ANK" evidence="3">
    <location>
        <begin position="148"/>
        <end position="180"/>
    </location>
</feature>
<dbReference type="Gene3D" id="1.25.40.20">
    <property type="entry name" value="Ankyrin repeat-containing domain"/>
    <property type="match status" value="2"/>
</dbReference>
<keyword evidence="1" id="KW-0677">Repeat</keyword>
<keyword evidence="2 3" id="KW-0040">ANK repeat</keyword>
<dbReference type="EMBL" id="CAJNDS010002572">
    <property type="protein sequence ID" value="CAE7530188.1"/>
    <property type="molecule type" value="Genomic_DNA"/>
</dbReference>
<reference evidence="6" key="1">
    <citation type="submission" date="2021-02" db="EMBL/GenBank/DDBJ databases">
        <authorList>
            <person name="Dougan E. K."/>
            <person name="Rhodes N."/>
            <person name="Thang M."/>
            <person name="Chan C."/>
        </authorList>
    </citation>
    <scope>NUCLEOTIDE SEQUENCE</scope>
</reference>
<feature type="repeat" description="ANK" evidence="3">
    <location>
        <begin position="181"/>
        <end position="213"/>
    </location>
</feature>
<protein>
    <submittedName>
        <fullName evidence="6">Ankrd2 protein</fullName>
    </submittedName>
</protein>
<evidence type="ECO:0000256" key="5">
    <source>
        <dbReference type="SAM" id="SignalP"/>
    </source>
</evidence>
<dbReference type="InterPro" id="IPR002110">
    <property type="entry name" value="Ankyrin_rpt"/>
</dbReference>
<dbReference type="PANTHER" id="PTHR24171">
    <property type="entry name" value="ANKYRIN REPEAT DOMAIN-CONTAINING PROTEIN 39-RELATED"/>
    <property type="match status" value="1"/>
</dbReference>
<dbReference type="AlphaFoldDB" id="A0A812TD43"/>
<dbReference type="OrthoDB" id="539213at2759"/>
<dbReference type="SMART" id="SM00248">
    <property type="entry name" value="ANK"/>
    <property type="match status" value="2"/>
</dbReference>
<keyword evidence="5" id="KW-0732">Signal</keyword>
<organism evidence="6 7">
    <name type="scientific">Symbiodinium natans</name>
    <dbReference type="NCBI Taxonomy" id="878477"/>
    <lineage>
        <taxon>Eukaryota</taxon>
        <taxon>Sar</taxon>
        <taxon>Alveolata</taxon>
        <taxon>Dinophyceae</taxon>
        <taxon>Suessiales</taxon>
        <taxon>Symbiodiniaceae</taxon>
        <taxon>Symbiodinium</taxon>
    </lineage>
</organism>
<dbReference type="InterPro" id="IPR036770">
    <property type="entry name" value="Ankyrin_rpt-contain_sf"/>
</dbReference>
<evidence type="ECO:0000256" key="2">
    <source>
        <dbReference type="ARBA" id="ARBA00023043"/>
    </source>
</evidence>
<comment type="caution">
    <text evidence="6">The sequence shown here is derived from an EMBL/GenBank/DDBJ whole genome shotgun (WGS) entry which is preliminary data.</text>
</comment>
<evidence type="ECO:0000313" key="6">
    <source>
        <dbReference type="EMBL" id="CAE7530188.1"/>
    </source>
</evidence>
<gene>
    <name evidence="6" type="primary">Ankrd2</name>
    <name evidence="6" type="ORF">SNAT2548_LOCUS29693</name>
</gene>
<evidence type="ECO:0000313" key="7">
    <source>
        <dbReference type="Proteomes" id="UP000604046"/>
    </source>
</evidence>
<proteinExistence type="predicted"/>
<keyword evidence="7" id="KW-1185">Reference proteome</keyword>
<evidence type="ECO:0000256" key="4">
    <source>
        <dbReference type="SAM" id="MobiDB-lite"/>
    </source>
</evidence>
<sequence length="239" mass="25835">MWTSGSLALLLTWAACPVSAHRIARDEAPGAEVEKLQRRVEKLEGAVQRLSAEQQLAEMNIQAERDDFAMRLGHLESKLRELEEKKGDEETTVASPNTEEYEEEAEVPVAGNKADLQQKLEEAAAEGHAAEVVRLMRMGADASMRDESGRSPLHWAAREDQAASVEAFASEGTDLEMKDDQGNTPLHLASIFGKAAAARALLTAGADANAKNQQGLTPKELAEKANLYGDRAAIKAAFA</sequence>
<dbReference type="Proteomes" id="UP000604046">
    <property type="component" value="Unassembled WGS sequence"/>
</dbReference>
<name>A0A812TD43_9DINO</name>
<dbReference type="PROSITE" id="PS50088">
    <property type="entry name" value="ANK_REPEAT"/>
    <property type="match status" value="2"/>
</dbReference>
<feature type="signal peptide" evidence="5">
    <location>
        <begin position="1"/>
        <end position="20"/>
    </location>
</feature>
<dbReference type="PROSITE" id="PS50297">
    <property type="entry name" value="ANK_REP_REGION"/>
    <property type="match status" value="2"/>
</dbReference>